<dbReference type="KEGG" id="dti:Desti_3500"/>
<reference evidence="3" key="1">
    <citation type="submission" date="2012-06" db="EMBL/GenBank/DDBJ databases">
        <title>Complete sequence of chromosome of Desulfomonile tiedjei DSM 6799.</title>
        <authorList>
            <person name="Lucas S."/>
            <person name="Copeland A."/>
            <person name="Lapidus A."/>
            <person name="Glavina del Rio T."/>
            <person name="Dalin E."/>
            <person name="Tice H."/>
            <person name="Bruce D."/>
            <person name="Goodwin L."/>
            <person name="Pitluck S."/>
            <person name="Peters L."/>
            <person name="Ovchinnikova G."/>
            <person name="Zeytun A."/>
            <person name="Lu M."/>
            <person name="Kyrpides N."/>
            <person name="Mavromatis K."/>
            <person name="Ivanova N."/>
            <person name="Brettin T."/>
            <person name="Detter J.C."/>
            <person name="Han C."/>
            <person name="Larimer F."/>
            <person name="Land M."/>
            <person name="Hauser L."/>
            <person name="Markowitz V."/>
            <person name="Cheng J.-F."/>
            <person name="Hugenholtz P."/>
            <person name="Woyke T."/>
            <person name="Wu D."/>
            <person name="Spring S."/>
            <person name="Schroeder M."/>
            <person name="Brambilla E."/>
            <person name="Klenk H.-P."/>
            <person name="Eisen J.A."/>
        </authorList>
    </citation>
    <scope>NUCLEOTIDE SEQUENCE [LARGE SCALE GENOMIC DNA]</scope>
    <source>
        <strain evidence="3">ATCC 49306 / DSM 6799 / DCB-1</strain>
    </source>
</reference>
<feature type="domain" description="Putative zinc ribbon" evidence="1">
    <location>
        <begin position="4"/>
        <end position="75"/>
    </location>
</feature>
<dbReference type="Proteomes" id="UP000006055">
    <property type="component" value="Chromosome"/>
</dbReference>
<evidence type="ECO:0000259" key="1">
    <source>
        <dbReference type="Pfam" id="PF12674"/>
    </source>
</evidence>
<protein>
    <recommendedName>
        <fullName evidence="1">Putative zinc ribbon domain-containing protein</fullName>
    </recommendedName>
</protein>
<dbReference type="InterPro" id="IPR025868">
    <property type="entry name" value="Zn_ribbon_dom_put"/>
</dbReference>
<dbReference type="eggNOG" id="ENOG5032VPU">
    <property type="taxonomic scope" value="Bacteria"/>
</dbReference>
<dbReference type="HOGENOM" id="CLU_195219_0_0_7"/>
<dbReference type="RefSeq" id="WP_014811283.1">
    <property type="nucleotide sequence ID" value="NC_018025.1"/>
</dbReference>
<gene>
    <name evidence="2" type="ordered locus">Desti_3500</name>
</gene>
<dbReference type="AlphaFoldDB" id="I4C9B0"/>
<keyword evidence="3" id="KW-1185">Reference proteome</keyword>
<dbReference type="OrthoDB" id="7065824at2"/>
<dbReference type="EMBL" id="CP003360">
    <property type="protein sequence ID" value="AFM26151.1"/>
    <property type="molecule type" value="Genomic_DNA"/>
</dbReference>
<sequence>MDKFCYSCGAPLDMPDFKGISEDYCKFCIDEQGSIKPRDEIQAVVAEWLKTWQPNLNDKTALERAASYMKAMPAWAD</sequence>
<evidence type="ECO:0000313" key="2">
    <source>
        <dbReference type="EMBL" id="AFM26151.1"/>
    </source>
</evidence>
<dbReference type="Pfam" id="PF12674">
    <property type="entry name" value="Zn_ribbon_2"/>
    <property type="match status" value="1"/>
</dbReference>
<organism evidence="2 3">
    <name type="scientific">Desulfomonile tiedjei (strain ATCC 49306 / DSM 6799 / DCB-1)</name>
    <dbReference type="NCBI Taxonomy" id="706587"/>
    <lineage>
        <taxon>Bacteria</taxon>
        <taxon>Pseudomonadati</taxon>
        <taxon>Thermodesulfobacteriota</taxon>
        <taxon>Desulfomonilia</taxon>
        <taxon>Desulfomonilales</taxon>
        <taxon>Desulfomonilaceae</taxon>
        <taxon>Desulfomonile</taxon>
    </lineage>
</organism>
<accession>I4C9B0</accession>
<evidence type="ECO:0000313" key="3">
    <source>
        <dbReference type="Proteomes" id="UP000006055"/>
    </source>
</evidence>
<name>I4C9B0_DESTA</name>
<proteinExistence type="predicted"/>